<sequence length="585" mass="67108">MAPFLRDVAFEVIISFEELIRIWRPYNGGPSVASQFSSLKSDLFRLKTWHADFTTRDVTELDGGYLDHHLRTAPHIQRQLLKLLNGLKESIGDAEKILTGQIVPWDKLSYQENTSEDFMTEPQTELQQIATGIRGLIDCLLRLRVATGDPAPRNRIMSAKLRRDPEDYSFYVNFFKETWDEIEEFLADRLALDRTTSTNSSLSLNEQPSGASSKCQIAAESTSLTIAKLQFNELMRKTNLDEEPTLSEGARDILQGIEAQVESVLHNSTSDKFQCPYCNMTLMLSHSDQDKWMHHVLSDLQPYVCVSRDCIIPIQQYSEETRWMQHMLANHLRTYQCPLGCNETYPNAIASAAHISQRHPDMIPPSQLDTLISLSSSPVKEETNTPCPFCSEIMGSIAQYQSHVGKHQREAAMFALLSETVLRTQVDLQRRTNAEYKKAREEMMRRRSMNESIKAAQDLERRRQREEREAERARCGERRNGETQKDYEERMGRRWKMLWQGRGLAFSSSGPVPILNASEGQEVSREKGEKGGKVSSHRSSIWSPHFENISSEEGDNQQGWWLKRDSSFEERLNSAASRMSKDRRS</sequence>
<dbReference type="PROSITE" id="PS00028">
    <property type="entry name" value="ZINC_FINGER_C2H2_1"/>
    <property type="match status" value="1"/>
</dbReference>
<dbReference type="InterPro" id="IPR013087">
    <property type="entry name" value="Znf_C2H2_type"/>
</dbReference>
<dbReference type="PANTHER" id="PTHR35391:SF7">
    <property type="entry name" value="C2H2-TYPE DOMAIN-CONTAINING PROTEIN"/>
    <property type="match status" value="1"/>
</dbReference>
<feature type="compositionally biased region" description="Polar residues" evidence="1">
    <location>
        <begin position="537"/>
        <end position="549"/>
    </location>
</feature>
<feature type="region of interest" description="Disordered" evidence="1">
    <location>
        <begin position="439"/>
        <end position="487"/>
    </location>
</feature>
<evidence type="ECO:0000313" key="3">
    <source>
        <dbReference type="EMBL" id="KAK0379958.1"/>
    </source>
</evidence>
<evidence type="ECO:0000259" key="2">
    <source>
        <dbReference type="PROSITE" id="PS00028"/>
    </source>
</evidence>
<organism evidence="3 4">
    <name type="scientific">Colletotrichum limetticola</name>
    <dbReference type="NCBI Taxonomy" id="1209924"/>
    <lineage>
        <taxon>Eukaryota</taxon>
        <taxon>Fungi</taxon>
        <taxon>Dikarya</taxon>
        <taxon>Ascomycota</taxon>
        <taxon>Pezizomycotina</taxon>
        <taxon>Sordariomycetes</taxon>
        <taxon>Hypocreomycetidae</taxon>
        <taxon>Glomerellales</taxon>
        <taxon>Glomerellaceae</taxon>
        <taxon>Colletotrichum</taxon>
        <taxon>Colletotrichum acutatum species complex</taxon>
    </lineage>
</organism>
<gene>
    <name evidence="3" type="ORF">CLIM01_02672</name>
</gene>
<feature type="compositionally biased region" description="Basic and acidic residues" evidence="1">
    <location>
        <begin position="439"/>
        <end position="449"/>
    </location>
</feature>
<dbReference type="EMBL" id="JARUPT010000051">
    <property type="protein sequence ID" value="KAK0379958.1"/>
    <property type="molecule type" value="Genomic_DNA"/>
</dbReference>
<protein>
    <recommendedName>
        <fullName evidence="2">C2H2-type domain-containing protein</fullName>
    </recommendedName>
</protein>
<dbReference type="PANTHER" id="PTHR35391">
    <property type="entry name" value="C2H2-TYPE DOMAIN-CONTAINING PROTEIN-RELATED"/>
    <property type="match status" value="1"/>
</dbReference>
<feature type="compositionally biased region" description="Basic and acidic residues" evidence="1">
    <location>
        <begin position="457"/>
        <end position="487"/>
    </location>
</feature>
<accession>A0ABQ9Q8E2</accession>
<feature type="region of interest" description="Disordered" evidence="1">
    <location>
        <begin position="509"/>
        <end position="558"/>
    </location>
</feature>
<evidence type="ECO:0000256" key="1">
    <source>
        <dbReference type="SAM" id="MobiDB-lite"/>
    </source>
</evidence>
<name>A0ABQ9Q8E2_9PEZI</name>
<proteinExistence type="predicted"/>
<feature type="compositionally biased region" description="Basic and acidic residues" evidence="1">
    <location>
        <begin position="522"/>
        <end position="532"/>
    </location>
</feature>
<feature type="domain" description="C2H2-type" evidence="2">
    <location>
        <begin position="337"/>
        <end position="359"/>
    </location>
</feature>
<keyword evidence="4" id="KW-1185">Reference proteome</keyword>
<evidence type="ECO:0000313" key="4">
    <source>
        <dbReference type="Proteomes" id="UP001169217"/>
    </source>
</evidence>
<dbReference type="Proteomes" id="UP001169217">
    <property type="component" value="Unassembled WGS sequence"/>
</dbReference>
<dbReference type="SMART" id="SM00355">
    <property type="entry name" value="ZnF_C2H2"/>
    <property type="match status" value="3"/>
</dbReference>
<comment type="caution">
    <text evidence="3">The sequence shown here is derived from an EMBL/GenBank/DDBJ whole genome shotgun (WGS) entry which is preliminary data.</text>
</comment>
<reference evidence="3" key="1">
    <citation type="submission" date="2023-04" db="EMBL/GenBank/DDBJ databases">
        <title>Colletotrichum limetticola genome sequence.</title>
        <authorList>
            <person name="Baroncelli R."/>
        </authorList>
    </citation>
    <scope>NUCLEOTIDE SEQUENCE</scope>
    <source>
        <strain evidence="3">KLA-Anderson</strain>
    </source>
</reference>